<dbReference type="GO" id="GO:0005975">
    <property type="term" value="P:carbohydrate metabolic process"/>
    <property type="evidence" value="ECO:0007669"/>
    <property type="project" value="InterPro"/>
</dbReference>
<dbReference type="GO" id="GO:0070492">
    <property type="term" value="F:oligosaccharide binding"/>
    <property type="evidence" value="ECO:0007669"/>
    <property type="project" value="TreeGrafter"/>
</dbReference>
<organism evidence="4 5">
    <name type="scientific">Pseudoneobacillus rhizosphaerae</name>
    <dbReference type="NCBI Taxonomy" id="2880968"/>
    <lineage>
        <taxon>Bacteria</taxon>
        <taxon>Bacillati</taxon>
        <taxon>Bacillota</taxon>
        <taxon>Bacilli</taxon>
        <taxon>Bacillales</taxon>
        <taxon>Bacillaceae</taxon>
        <taxon>Pseudoneobacillus</taxon>
    </lineage>
</organism>
<feature type="domain" description="LysM" evidence="2">
    <location>
        <begin position="53"/>
        <end position="97"/>
    </location>
</feature>
<protein>
    <submittedName>
        <fullName evidence="4">Sporulation-specific glycosylase YdhD</fullName>
        <ecNumber evidence="4">3.2.-.-</ecNumber>
    </submittedName>
</protein>
<keyword evidence="1 4" id="KW-0326">Glycosidase</keyword>
<dbReference type="Gene3D" id="3.10.50.10">
    <property type="match status" value="1"/>
</dbReference>
<dbReference type="SMART" id="SM00257">
    <property type="entry name" value="LysM"/>
    <property type="match status" value="2"/>
</dbReference>
<dbReference type="InterPro" id="IPR029070">
    <property type="entry name" value="Chitinase_insertion_sf"/>
</dbReference>
<comment type="caution">
    <text evidence="4">The sequence shown here is derived from an EMBL/GenBank/DDBJ whole genome shotgun (WGS) entry which is preliminary data.</text>
</comment>
<evidence type="ECO:0000313" key="4">
    <source>
        <dbReference type="EMBL" id="CAG9606480.1"/>
    </source>
</evidence>
<dbReference type="InterPro" id="IPR001223">
    <property type="entry name" value="Glyco_hydro18_cat"/>
</dbReference>
<feature type="domain" description="LysM" evidence="2">
    <location>
        <begin position="2"/>
        <end position="45"/>
    </location>
</feature>
<dbReference type="EMBL" id="CAKJTG010000001">
    <property type="protein sequence ID" value="CAG9606480.1"/>
    <property type="molecule type" value="Genomic_DNA"/>
</dbReference>
<gene>
    <name evidence="4" type="primary">ydhD</name>
    <name evidence="4" type="ORF">NEOCIP111885_00168</name>
</gene>
<dbReference type="GO" id="GO:0008061">
    <property type="term" value="F:chitin binding"/>
    <property type="evidence" value="ECO:0007669"/>
    <property type="project" value="InterPro"/>
</dbReference>
<dbReference type="SUPFAM" id="SSF54106">
    <property type="entry name" value="LysM domain"/>
    <property type="match status" value="2"/>
</dbReference>
<dbReference type="PANTHER" id="PTHR46066">
    <property type="entry name" value="CHITINASE DOMAIN-CONTAINING PROTEIN 1 FAMILY MEMBER"/>
    <property type="match status" value="1"/>
</dbReference>
<dbReference type="InterPro" id="IPR036779">
    <property type="entry name" value="LysM_dom_sf"/>
</dbReference>
<dbReference type="InterPro" id="IPR017853">
    <property type="entry name" value="GH"/>
</dbReference>
<dbReference type="PROSITE" id="PS51782">
    <property type="entry name" value="LYSM"/>
    <property type="match status" value="2"/>
</dbReference>
<dbReference type="PANTHER" id="PTHR46066:SF2">
    <property type="entry name" value="CHITINASE DOMAIN-CONTAINING PROTEIN 1"/>
    <property type="match status" value="1"/>
</dbReference>
<evidence type="ECO:0000313" key="5">
    <source>
        <dbReference type="Proteomes" id="UP000789845"/>
    </source>
</evidence>
<dbReference type="CDD" id="cd00118">
    <property type="entry name" value="LysM"/>
    <property type="match status" value="2"/>
</dbReference>
<dbReference type="InterPro" id="IPR018392">
    <property type="entry name" value="LysM"/>
</dbReference>
<keyword evidence="4" id="KW-0378">Hydrolase</keyword>
<dbReference type="Gene3D" id="3.10.350.10">
    <property type="entry name" value="LysM domain"/>
    <property type="match status" value="2"/>
</dbReference>
<accession>A0A9C7L9I8</accession>
<keyword evidence="5" id="KW-1185">Reference proteome</keyword>
<dbReference type="SUPFAM" id="SSF51445">
    <property type="entry name" value="(Trans)glycosidases"/>
    <property type="match status" value="1"/>
</dbReference>
<dbReference type="GO" id="GO:0012505">
    <property type="term" value="C:endomembrane system"/>
    <property type="evidence" value="ECO:0007669"/>
    <property type="project" value="TreeGrafter"/>
</dbReference>
<dbReference type="GO" id="GO:0016798">
    <property type="term" value="F:hydrolase activity, acting on glycosyl bonds"/>
    <property type="evidence" value="ECO:0007669"/>
    <property type="project" value="UniProtKB-KW"/>
</dbReference>
<dbReference type="PROSITE" id="PS51910">
    <property type="entry name" value="GH18_2"/>
    <property type="match status" value="1"/>
</dbReference>
<sequence length="425" mass="48006">MYVHVVSSGDTLWAISNLYRVSIPSILSLNGLTSSEIVPGIALYIPTTNLALRFYRISPGDSLGQIASNFQINANDLLLANPGIHPNQLIIGQKITIPSPNKMTIQTLGFIVPYSSSKLLPTLRKLAKNITYLAVVSYSFTDEGWAYVQLDDAEIVLESKRLGMKPLLMIRNYSNEAFSPELVGRVFENPIYRANLVNSITNLVQQKGYEGVSIDFEFVPPPRRNDFNTFLSDLKRALGNRILQVNVHAKTEDIPTNRIIGAYDYKAIGEIADIVGVMTIDYGYPTGPPNPVSPIWWVEQVVQYSIQLIPPSKLQISIAMYGYDWRLIDNVTTAKSNLNAQNSAISNKVSIQYDDYAAVPWYRYWIGTEEHIVWFGDIRSVIEKYKLIDYYQLLGTTYWHIGLDFPQNWAYLEGNVHVVKPLRIS</sequence>
<proteinExistence type="predicted"/>
<dbReference type="AlphaFoldDB" id="A0A9C7L9I8"/>
<feature type="domain" description="GH18" evidence="3">
    <location>
        <begin position="105"/>
        <end position="425"/>
    </location>
</feature>
<evidence type="ECO:0000256" key="1">
    <source>
        <dbReference type="ARBA" id="ARBA00023295"/>
    </source>
</evidence>
<name>A0A9C7L9I8_9BACI</name>
<dbReference type="EC" id="3.2.-.-" evidence="4"/>
<dbReference type="Proteomes" id="UP000789845">
    <property type="component" value="Unassembled WGS sequence"/>
</dbReference>
<dbReference type="Gene3D" id="3.20.20.80">
    <property type="entry name" value="Glycosidases"/>
    <property type="match status" value="1"/>
</dbReference>
<dbReference type="Pfam" id="PF00704">
    <property type="entry name" value="Glyco_hydro_18"/>
    <property type="match status" value="1"/>
</dbReference>
<dbReference type="SMART" id="SM00636">
    <property type="entry name" value="Glyco_18"/>
    <property type="match status" value="1"/>
</dbReference>
<evidence type="ECO:0000259" key="2">
    <source>
        <dbReference type="PROSITE" id="PS51782"/>
    </source>
</evidence>
<dbReference type="Pfam" id="PF01476">
    <property type="entry name" value="LysM"/>
    <property type="match status" value="2"/>
</dbReference>
<dbReference type="RefSeq" id="WP_230494765.1">
    <property type="nucleotide sequence ID" value="NZ_CAKJTG010000001.1"/>
</dbReference>
<dbReference type="InterPro" id="IPR011583">
    <property type="entry name" value="Chitinase_II/V-like_cat"/>
</dbReference>
<reference evidence="4" key="1">
    <citation type="submission" date="2021-10" db="EMBL/GenBank/DDBJ databases">
        <authorList>
            <person name="Criscuolo A."/>
        </authorList>
    </citation>
    <scope>NUCLEOTIDE SEQUENCE</scope>
    <source>
        <strain evidence="4">CIP111885</strain>
    </source>
</reference>
<evidence type="ECO:0000259" key="3">
    <source>
        <dbReference type="PROSITE" id="PS51910"/>
    </source>
</evidence>